<evidence type="ECO:0000256" key="2">
    <source>
        <dbReference type="ARBA" id="ARBA00022803"/>
    </source>
</evidence>
<comment type="caution">
    <text evidence="5">The sequence shown here is derived from an EMBL/GenBank/DDBJ whole genome shotgun (WGS) entry which is preliminary data.</text>
</comment>
<dbReference type="SMART" id="SM00028">
    <property type="entry name" value="TPR"/>
    <property type="match status" value="3"/>
</dbReference>
<dbReference type="EMBL" id="DTHG01000097">
    <property type="protein sequence ID" value="HGW92455.1"/>
    <property type="molecule type" value="Genomic_DNA"/>
</dbReference>
<organism evidence="5">
    <name type="scientific">candidate division WOR-3 bacterium</name>
    <dbReference type="NCBI Taxonomy" id="2052148"/>
    <lineage>
        <taxon>Bacteria</taxon>
        <taxon>Bacteria division WOR-3</taxon>
    </lineage>
</organism>
<keyword evidence="1" id="KW-0677">Repeat</keyword>
<dbReference type="InterPro" id="IPR051685">
    <property type="entry name" value="Ycf3/AcsC/BcsC/TPR_MFPF"/>
</dbReference>
<feature type="repeat" description="TPR" evidence="3">
    <location>
        <begin position="43"/>
        <end position="76"/>
    </location>
</feature>
<dbReference type="SUPFAM" id="SSF48452">
    <property type="entry name" value="TPR-like"/>
    <property type="match status" value="1"/>
</dbReference>
<dbReference type="Pfam" id="PF13414">
    <property type="entry name" value="TPR_11"/>
    <property type="match status" value="1"/>
</dbReference>
<evidence type="ECO:0000256" key="4">
    <source>
        <dbReference type="SAM" id="Coils"/>
    </source>
</evidence>
<dbReference type="InterPro" id="IPR011990">
    <property type="entry name" value="TPR-like_helical_dom_sf"/>
</dbReference>
<reference evidence="5" key="1">
    <citation type="journal article" date="2020" name="mSystems">
        <title>Genome- and Community-Level Interaction Insights into Carbon Utilization and Element Cycling Functions of Hydrothermarchaeota in Hydrothermal Sediment.</title>
        <authorList>
            <person name="Zhou Z."/>
            <person name="Liu Y."/>
            <person name="Xu W."/>
            <person name="Pan J."/>
            <person name="Luo Z.H."/>
            <person name="Li M."/>
        </authorList>
    </citation>
    <scope>NUCLEOTIDE SEQUENCE [LARGE SCALE GENOMIC DNA]</scope>
    <source>
        <strain evidence="5">SpSt-780</strain>
    </source>
</reference>
<keyword evidence="2 3" id="KW-0802">TPR repeat</keyword>
<feature type="repeat" description="TPR" evidence="3">
    <location>
        <begin position="9"/>
        <end position="42"/>
    </location>
</feature>
<dbReference type="PROSITE" id="PS50293">
    <property type="entry name" value="TPR_REGION"/>
    <property type="match status" value="1"/>
</dbReference>
<keyword evidence="4" id="KW-0175">Coiled coil</keyword>
<evidence type="ECO:0000256" key="1">
    <source>
        <dbReference type="ARBA" id="ARBA00022737"/>
    </source>
</evidence>
<dbReference type="InterPro" id="IPR019734">
    <property type="entry name" value="TPR_rpt"/>
</dbReference>
<evidence type="ECO:0000256" key="3">
    <source>
        <dbReference type="PROSITE-ProRule" id="PRU00339"/>
    </source>
</evidence>
<dbReference type="AlphaFoldDB" id="A0A7C4U972"/>
<evidence type="ECO:0000313" key="5">
    <source>
        <dbReference type="EMBL" id="HGW92455.1"/>
    </source>
</evidence>
<feature type="repeat" description="TPR" evidence="3">
    <location>
        <begin position="79"/>
        <end position="112"/>
    </location>
</feature>
<protein>
    <submittedName>
        <fullName evidence="5">Tetratricopeptide repeat protein</fullName>
    </submittedName>
</protein>
<dbReference type="PROSITE" id="PS50005">
    <property type="entry name" value="TPR"/>
    <property type="match status" value="3"/>
</dbReference>
<dbReference type="Gene3D" id="1.25.40.10">
    <property type="entry name" value="Tetratricopeptide repeat domain"/>
    <property type="match status" value="1"/>
</dbReference>
<dbReference type="PANTHER" id="PTHR44943:SF8">
    <property type="entry name" value="TPR REPEAT-CONTAINING PROTEIN MJ0263"/>
    <property type="match status" value="1"/>
</dbReference>
<proteinExistence type="predicted"/>
<accession>A0A7C4U972</accession>
<gene>
    <name evidence="5" type="ORF">ENV67_07970</name>
</gene>
<dbReference type="PANTHER" id="PTHR44943">
    <property type="entry name" value="CELLULOSE SYNTHASE OPERON PROTEIN C"/>
    <property type="match status" value="1"/>
</dbReference>
<name>A0A7C4U972_UNCW3</name>
<dbReference type="Pfam" id="PF00515">
    <property type="entry name" value="TPR_1"/>
    <property type="match status" value="1"/>
</dbReference>
<sequence length="174" mass="20258">MIIFIIANVSSLINKGNKFFKEGKYDSALIYYNEAQMLSPNNPYANFNKGAALYKLGKYDEAIECFKNALNTKKKNVKSKSFYNLGNSYFKKGDIENALKSYINTLKINPDDIDAKKNIELIMRLKEKKEKEEKKEEKDKSVEQNLQVLKDEMKNMLQDYLKQQKKGGSRARDW</sequence>
<feature type="coiled-coil region" evidence="4">
    <location>
        <begin position="115"/>
        <end position="166"/>
    </location>
</feature>